<keyword evidence="2" id="KW-1185">Reference proteome</keyword>
<protein>
    <submittedName>
        <fullName evidence="1">CLUMA_CG010222, isoform A</fullName>
    </submittedName>
</protein>
<name>A0A1J1I8Q2_9DIPT</name>
<reference evidence="1 2" key="1">
    <citation type="submission" date="2015-04" db="EMBL/GenBank/DDBJ databases">
        <authorList>
            <person name="Syromyatnikov M.Y."/>
            <person name="Popov V.N."/>
        </authorList>
    </citation>
    <scope>NUCLEOTIDE SEQUENCE [LARGE SCALE GENOMIC DNA]</scope>
</reference>
<proteinExistence type="predicted"/>
<dbReference type="Proteomes" id="UP000183832">
    <property type="component" value="Unassembled WGS sequence"/>
</dbReference>
<sequence length="95" mass="10751">MKPDFFSSHSKPISMHTCGGEITTTEATRDDLYGVTQHNHSRNINRFLKDAENVPSMMTLHPSLVTHLVVHQTNNIFRFPKNTHTSLGLEESSCK</sequence>
<dbReference type="EMBL" id="CVRI01000044">
    <property type="protein sequence ID" value="CRK96661.1"/>
    <property type="molecule type" value="Genomic_DNA"/>
</dbReference>
<organism evidence="1 2">
    <name type="scientific">Clunio marinus</name>
    <dbReference type="NCBI Taxonomy" id="568069"/>
    <lineage>
        <taxon>Eukaryota</taxon>
        <taxon>Metazoa</taxon>
        <taxon>Ecdysozoa</taxon>
        <taxon>Arthropoda</taxon>
        <taxon>Hexapoda</taxon>
        <taxon>Insecta</taxon>
        <taxon>Pterygota</taxon>
        <taxon>Neoptera</taxon>
        <taxon>Endopterygota</taxon>
        <taxon>Diptera</taxon>
        <taxon>Nematocera</taxon>
        <taxon>Chironomoidea</taxon>
        <taxon>Chironomidae</taxon>
        <taxon>Clunio</taxon>
    </lineage>
</organism>
<gene>
    <name evidence="1" type="ORF">CLUMA_CG010222</name>
</gene>
<evidence type="ECO:0000313" key="1">
    <source>
        <dbReference type="EMBL" id="CRK96661.1"/>
    </source>
</evidence>
<accession>A0A1J1I8Q2</accession>
<dbReference type="AlphaFoldDB" id="A0A1J1I8Q2"/>
<evidence type="ECO:0000313" key="2">
    <source>
        <dbReference type="Proteomes" id="UP000183832"/>
    </source>
</evidence>